<evidence type="ECO:0000313" key="5">
    <source>
        <dbReference type="Proteomes" id="UP000515679"/>
    </source>
</evidence>
<proteinExistence type="predicted"/>
<evidence type="ECO:0000256" key="2">
    <source>
        <dbReference type="SAM" id="Phobius"/>
    </source>
</evidence>
<dbReference type="InterPro" id="IPR046357">
    <property type="entry name" value="PPIase_dom_sf"/>
</dbReference>
<dbReference type="PANTHER" id="PTHR47245">
    <property type="entry name" value="PEPTIDYLPROLYL ISOMERASE"/>
    <property type="match status" value="1"/>
</dbReference>
<dbReference type="InterPro" id="IPR027304">
    <property type="entry name" value="Trigger_fact/SurA_dom_sf"/>
</dbReference>
<dbReference type="InterPro" id="IPR050245">
    <property type="entry name" value="PrsA_foldase"/>
</dbReference>
<dbReference type="PANTHER" id="PTHR47245:SF2">
    <property type="entry name" value="PEPTIDYL-PROLYL CIS-TRANS ISOMERASE HP_0175-RELATED"/>
    <property type="match status" value="1"/>
</dbReference>
<evidence type="ECO:0000259" key="3">
    <source>
        <dbReference type="PROSITE" id="PS50198"/>
    </source>
</evidence>
<dbReference type="SUPFAM" id="SSF109998">
    <property type="entry name" value="Triger factor/SurA peptide-binding domain-like"/>
    <property type="match status" value="1"/>
</dbReference>
<dbReference type="SUPFAM" id="SSF54534">
    <property type="entry name" value="FKBP-like"/>
    <property type="match status" value="1"/>
</dbReference>
<dbReference type="GO" id="GO:0003755">
    <property type="term" value="F:peptidyl-prolyl cis-trans isomerase activity"/>
    <property type="evidence" value="ECO:0007669"/>
    <property type="project" value="UniProtKB-KW"/>
</dbReference>
<dbReference type="AlphaFoldDB" id="A0A7G5C4F1"/>
<organism evidence="4 5">
    <name type="scientific">Cohnella cholangitidis</name>
    <dbReference type="NCBI Taxonomy" id="2598458"/>
    <lineage>
        <taxon>Bacteria</taxon>
        <taxon>Bacillati</taxon>
        <taxon>Bacillota</taxon>
        <taxon>Bacilli</taxon>
        <taxon>Bacillales</taxon>
        <taxon>Paenibacillaceae</taxon>
        <taxon>Cohnella</taxon>
    </lineage>
</organism>
<dbReference type="EMBL" id="CP041969">
    <property type="protein sequence ID" value="QMV44085.1"/>
    <property type="molecule type" value="Genomic_DNA"/>
</dbReference>
<dbReference type="Gene3D" id="3.10.50.40">
    <property type="match status" value="1"/>
</dbReference>
<dbReference type="InterPro" id="IPR000297">
    <property type="entry name" value="PPIase_PpiC"/>
</dbReference>
<reference evidence="4 5" key="1">
    <citation type="submission" date="2019-07" db="EMBL/GenBank/DDBJ databases">
        <authorList>
            <person name="Kim J.K."/>
            <person name="Cheong H.-M."/>
            <person name="Choi Y."/>
            <person name="Hwang K.J."/>
            <person name="Lee S."/>
            <person name="Choi C."/>
        </authorList>
    </citation>
    <scope>NUCLEOTIDE SEQUENCE [LARGE SCALE GENOMIC DNA]</scope>
    <source>
        <strain evidence="4 5">KS 22</strain>
    </source>
</reference>
<sequence length="401" mass="43745">MCLLVTISIDYQVLRSHNGRSIYSIKVRMRLMRDKLKGLAVGLLIGSLVTGSMAYAANSKTINVILQDLKFKLDGTVKPNASSTGIIYKDTVYVPIKSVAGVTGKPVTFDKKTGTVSIGISEIAKYKGGAITPREYDAFVAASTFYFGQPAPTDQEAAVKQLIALKLLAAKKEKALSKEANASVASALQQVKAYFGADEEFASRLKDANLTEAELKLFIKQQFLAGKALEDMIDNTTLQAEYDRQRKADSAAFVTASVRHILISTTNAQTGESIRKDDEALSRAKEVQEKLKAGGDFTALAKEYSDDPGSKDSGGLYADSQLTDFVEPFKKAGAELALNQISDPVKTEYGYHIMKVEARTVHTLDQVKDELKSSLINVTYQNYISNEVPKLITSIKVPDKK</sequence>
<keyword evidence="2" id="KW-0812">Transmembrane</keyword>
<protein>
    <submittedName>
        <fullName evidence="4">Peptidylprolyl isomerase</fullName>
    </submittedName>
</protein>
<name>A0A7G5C4F1_9BACL</name>
<gene>
    <name evidence="4" type="ORF">FPL14_25140</name>
</gene>
<evidence type="ECO:0000313" key="4">
    <source>
        <dbReference type="EMBL" id="QMV44085.1"/>
    </source>
</evidence>
<keyword evidence="5" id="KW-1185">Reference proteome</keyword>
<keyword evidence="1" id="KW-0697">Rotamase</keyword>
<dbReference type="Proteomes" id="UP000515679">
    <property type="component" value="Chromosome"/>
</dbReference>
<evidence type="ECO:0000256" key="1">
    <source>
        <dbReference type="PROSITE-ProRule" id="PRU00278"/>
    </source>
</evidence>
<dbReference type="PROSITE" id="PS50198">
    <property type="entry name" value="PPIC_PPIASE_2"/>
    <property type="match status" value="1"/>
</dbReference>
<keyword evidence="2" id="KW-1133">Transmembrane helix</keyword>
<feature type="transmembrane region" description="Helical" evidence="2">
    <location>
        <begin position="38"/>
        <end position="57"/>
    </location>
</feature>
<accession>A0A7G5C4F1</accession>
<feature type="domain" description="PpiC" evidence="3">
    <location>
        <begin position="253"/>
        <end position="358"/>
    </location>
</feature>
<keyword evidence="2" id="KW-0472">Membrane</keyword>
<keyword evidence="1 4" id="KW-0413">Isomerase</keyword>
<dbReference type="Pfam" id="PF13616">
    <property type="entry name" value="Rotamase_3"/>
    <property type="match status" value="1"/>
</dbReference>
<dbReference type="KEGG" id="cchl:FPL14_25140"/>